<proteinExistence type="predicted"/>
<keyword evidence="7" id="KW-0482">Metalloprotease</keyword>
<evidence type="ECO:0000313" key="8">
    <source>
        <dbReference type="Proteomes" id="UP000305095"/>
    </source>
</evidence>
<evidence type="ECO:0000256" key="3">
    <source>
        <dbReference type="ARBA" id="ARBA00022729"/>
    </source>
</evidence>
<evidence type="ECO:0000259" key="6">
    <source>
        <dbReference type="SMART" id="SM00235"/>
    </source>
</evidence>
<keyword evidence="4" id="KW-0378">Hydrolase</keyword>
<evidence type="ECO:0000256" key="1">
    <source>
        <dbReference type="ARBA" id="ARBA00022670"/>
    </source>
</evidence>
<keyword evidence="1 7" id="KW-0645">Protease</keyword>
<organism evidence="7 8">
    <name type="scientific">Bradyrhizobium elkanii</name>
    <dbReference type="NCBI Taxonomy" id="29448"/>
    <lineage>
        <taxon>Bacteria</taxon>
        <taxon>Pseudomonadati</taxon>
        <taxon>Pseudomonadota</taxon>
        <taxon>Alphaproteobacteria</taxon>
        <taxon>Hyphomicrobiales</taxon>
        <taxon>Nitrobacteraceae</taxon>
        <taxon>Bradyrhizobium</taxon>
    </lineage>
</organism>
<dbReference type="Gene3D" id="3.40.390.10">
    <property type="entry name" value="Collagenase (Catalytic Domain)"/>
    <property type="match status" value="1"/>
</dbReference>
<dbReference type="InterPro" id="IPR001818">
    <property type="entry name" value="Pept_M10_metallopeptidase"/>
</dbReference>
<reference evidence="7 8" key="1">
    <citation type="submission" date="2019-05" db="EMBL/GenBank/DDBJ databases">
        <title>Draft Genome of Bradyrhizobium elkanii strain SEMIA 938, Used in Commercial Inoculants for Lupinus spp. in Brazil.</title>
        <authorList>
            <person name="Hungria M."/>
            <person name="Delamuta J.R.M."/>
            <person name="Ribeiro R.A."/>
            <person name="Nogueira M.A."/>
        </authorList>
    </citation>
    <scope>NUCLEOTIDE SEQUENCE [LARGE SCALE GENOMIC DNA]</scope>
    <source>
        <strain evidence="7 8">Semia 938</strain>
    </source>
</reference>
<dbReference type="InterPro" id="IPR006026">
    <property type="entry name" value="Peptidase_Metallo"/>
</dbReference>
<dbReference type="InterPro" id="IPR021190">
    <property type="entry name" value="Pept_M10A"/>
</dbReference>
<dbReference type="RefSeq" id="WP_137481834.1">
    <property type="nucleotide sequence ID" value="NZ_SZZP01000019.1"/>
</dbReference>
<dbReference type="GO" id="GO:0006508">
    <property type="term" value="P:proteolysis"/>
    <property type="evidence" value="ECO:0007669"/>
    <property type="project" value="UniProtKB-KW"/>
</dbReference>
<dbReference type="GO" id="GO:0008270">
    <property type="term" value="F:zinc ion binding"/>
    <property type="evidence" value="ECO:0007669"/>
    <property type="project" value="InterPro"/>
</dbReference>
<dbReference type="InterPro" id="IPR024079">
    <property type="entry name" value="MetalloPept_cat_dom_sf"/>
</dbReference>
<keyword evidence="2" id="KW-0479">Metal-binding</keyword>
<dbReference type="GO" id="GO:0030198">
    <property type="term" value="P:extracellular matrix organization"/>
    <property type="evidence" value="ECO:0007669"/>
    <property type="project" value="TreeGrafter"/>
</dbReference>
<dbReference type="AlphaFoldDB" id="A0A4U6RV51"/>
<keyword evidence="5" id="KW-0862">Zinc</keyword>
<name>A0A4U6RV51_BRAEL</name>
<gene>
    <name evidence="7" type="ORF">FDV58_27845</name>
</gene>
<evidence type="ECO:0000256" key="5">
    <source>
        <dbReference type="ARBA" id="ARBA00022833"/>
    </source>
</evidence>
<feature type="domain" description="Peptidase metallopeptidase" evidence="6">
    <location>
        <begin position="21"/>
        <end position="180"/>
    </location>
</feature>
<dbReference type="GO" id="GO:0031012">
    <property type="term" value="C:extracellular matrix"/>
    <property type="evidence" value="ECO:0007669"/>
    <property type="project" value="InterPro"/>
</dbReference>
<accession>A0A4U6RV51</accession>
<dbReference type="Pfam" id="PF00413">
    <property type="entry name" value="Peptidase_M10"/>
    <property type="match status" value="1"/>
</dbReference>
<sequence>MADYVLEGFKWGPSALGTASGEIDWSFAAANFTGQFIQFDSFLTGMFQTEIREAFDRWESAANIDFHEVSDAAGNQIRLGLSHIDGPNNTVGEEQSSYAGGSEIAADIAFDMDEGWHLANGELVSNGGVSFYVVALHEIGHSLGLGHYNISPAVMNAVINPAVADLTQSDIDGVRALYGVLPGIAVSTAAQLADGRLDFLQYNSSGHLAGSSLTQQAFWKVVGNVDFASNGNPAVITQSNGQIDLLNFSAGQLSSSLLMTGSYWDVKGAGQFSGAANAEFVTQSSSGQIDFLGFSGAGKLITSALTSLAFWNVVGVADVNGDGHADIVTQSSSGEIDLLYFDNFKFVSSNLLPGNYDPVLDIADMKNGSAVFLTESGSGATTELVFDGSHITGTHPLDAVGLSLVHAAGTAGHFFT</sequence>
<dbReference type="GO" id="GO:0030574">
    <property type="term" value="P:collagen catabolic process"/>
    <property type="evidence" value="ECO:0007669"/>
    <property type="project" value="TreeGrafter"/>
</dbReference>
<dbReference type="SUPFAM" id="SSF55486">
    <property type="entry name" value="Metalloproteases ('zincins'), catalytic domain"/>
    <property type="match status" value="1"/>
</dbReference>
<dbReference type="SUPFAM" id="SSF69318">
    <property type="entry name" value="Integrin alpha N-terminal domain"/>
    <property type="match status" value="1"/>
</dbReference>
<dbReference type="EMBL" id="SZZP01000019">
    <property type="protein sequence ID" value="TKV78013.1"/>
    <property type="molecule type" value="Genomic_DNA"/>
</dbReference>
<dbReference type="Pfam" id="PF01839">
    <property type="entry name" value="FG-GAP"/>
    <property type="match status" value="1"/>
</dbReference>
<dbReference type="PANTHER" id="PTHR10201">
    <property type="entry name" value="MATRIX METALLOPROTEINASE"/>
    <property type="match status" value="1"/>
</dbReference>
<dbReference type="PRINTS" id="PR00138">
    <property type="entry name" value="MATRIXIN"/>
</dbReference>
<comment type="caution">
    <text evidence="7">The sequence shown here is derived from an EMBL/GenBank/DDBJ whole genome shotgun (WGS) entry which is preliminary data.</text>
</comment>
<dbReference type="InterPro" id="IPR028994">
    <property type="entry name" value="Integrin_alpha_N"/>
</dbReference>
<evidence type="ECO:0000313" key="7">
    <source>
        <dbReference type="EMBL" id="TKV78013.1"/>
    </source>
</evidence>
<keyword evidence="3" id="KW-0732">Signal</keyword>
<dbReference type="Proteomes" id="UP000305095">
    <property type="component" value="Unassembled WGS sequence"/>
</dbReference>
<evidence type="ECO:0000256" key="2">
    <source>
        <dbReference type="ARBA" id="ARBA00022723"/>
    </source>
</evidence>
<dbReference type="PANTHER" id="PTHR10201:SF260">
    <property type="entry name" value="METALLOENDOPROTEINASE 1"/>
    <property type="match status" value="1"/>
</dbReference>
<protein>
    <submittedName>
        <fullName evidence="7">Matrixin family metalloprotease</fullName>
    </submittedName>
</protein>
<dbReference type="SMART" id="SM00235">
    <property type="entry name" value="ZnMc"/>
    <property type="match status" value="1"/>
</dbReference>
<dbReference type="GO" id="GO:0004222">
    <property type="term" value="F:metalloendopeptidase activity"/>
    <property type="evidence" value="ECO:0007669"/>
    <property type="project" value="InterPro"/>
</dbReference>
<evidence type="ECO:0000256" key="4">
    <source>
        <dbReference type="ARBA" id="ARBA00022801"/>
    </source>
</evidence>
<dbReference type="InterPro" id="IPR013517">
    <property type="entry name" value="FG-GAP"/>
</dbReference>